<evidence type="ECO:0000313" key="2">
    <source>
        <dbReference type="Proteomes" id="UP000286954"/>
    </source>
</evidence>
<dbReference type="PANTHER" id="PTHR42850">
    <property type="entry name" value="METALLOPHOSPHOESTERASE"/>
    <property type="match status" value="1"/>
</dbReference>
<dbReference type="PANTHER" id="PTHR42850:SF4">
    <property type="entry name" value="ZINC-DEPENDENT ENDOPOLYPHOSPHATASE"/>
    <property type="match status" value="1"/>
</dbReference>
<protein>
    <submittedName>
        <fullName evidence="1">Metallophosphoesterase</fullName>
    </submittedName>
</protein>
<name>A0A3T0EAM3_9PROT</name>
<gene>
    <name evidence="1" type="ORF">X907_1842</name>
</gene>
<accession>A0A3T0EAM3</accession>
<reference evidence="1 2" key="1">
    <citation type="submission" date="2016-12" db="EMBL/GenBank/DDBJ databases">
        <title>The genome of dimorphic prosthecate Glycocaulis alkaliphilus 6b-8t, isolated from crude oil dictates its adaptability in petroleum environments.</title>
        <authorList>
            <person name="Wu X.-L."/>
            <person name="Geng S."/>
        </authorList>
    </citation>
    <scope>NUCLEOTIDE SEQUENCE [LARGE SCALE GENOMIC DNA]</scope>
    <source>
        <strain evidence="1 2">6B-8</strain>
    </source>
</reference>
<dbReference type="GO" id="GO:0008803">
    <property type="term" value="F:bis(5'-nucleosyl)-tetraphosphatase (symmetrical) activity"/>
    <property type="evidence" value="ECO:0007669"/>
    <property type="project" value="TreeGrafter"/>
</dbReference>
<dbReference type="InterPro" id="IPR029052">
    <property type="entry name" value="Metallo-depent_PP-like"/>
</dbReference>
<dbReference type="GO" id="GO:0016791">
    <property type="term" value="F:phosphatase activity"/>
    <property type="evidence" value="ECO:0007669"/>
    <property type="project" value="TreeGrafter"/>
</dbReference>
<dbReference type="OrthoDB" id="9807890at2"/>
<sequence>MFERLKSLFAPRARATARSGLAPGVRLYAVGDVHGQDDLLGLMLARLRDDALAAPAGTRCTLIMLGDYIDRGLGSARVIERLSTLSDLPFDVRFLKGNHEEAMLDFLADPAAGALWVQYGGGETLAGYGVKPPAAQAGPQAWQDAHAALTGALPAHHRAFLEGLEPFVVEGPYMFVHAGVDPAKPLAEQNEHDFYWIREKFLHSTRRFEYVVVHGHTPEQGHHQDERRIGIDTGAYLTGVLTAVRLEGDDVTFLQSRRGER</sequence>
<proteinExistence type="predicted"/>
<evidence type="ECO:0000313" key="1">
    <source>
        <dbReference type="EMBL" id="AZU04369.1"/>
    </source>
</evidence>
<dbReference type="RefSeq" id="WP_127567258.1">
    <property type="nucleotide sequence ID" value="NZ_BMFB01000003.1"/>
</dbReference>
<keyword evidence="2" id="KW-1185">Reference proteome</keyword>
<dbReference type="PROSITE" id="PS00125">
    <property type="entry name" value="SER_THR_PHOSPHATASE"/>
    <property type="match status" value="1"/>
</dbReference>
<dbReference type="InterPro" id="IPR004843">
    <property type="entry name" value="Calcineurin-like_PHP"/>
</dbReference>
<dbReference type="Gene3D" id="3.60.21.10">
    <property type="match status" value="1"/>
</dbReference>
<dbReference type="AlphaFoldDB" id="A0A3T0EAM3"/>
<dbReference type="InterPro" id="IPR050126">
    <property type="entry name" value="Ap4A_hydrolase"/>
</dbReference>
<dbReference type="Proteomes" id="UP000286954">
    <property type="component" value="Chromosome"/>
</dbReference>
<dbReference type="Pfam" id="PF00149">
    <property type="entry name" value="Metallophos"/>
    <property type="match status" value="1"/>
</dbReference>
<dbReference type="InterPro" id="IPR006186">
    <property type="entry name" value="Ser/Thr-sp_prot-phosphatase"/>
</dbReference>
<dbReference type="KEGG" id="gak:X907_1842"/>
<dbReference type="GO" id="GO:0110154">
    <property type="term" value="P:RNA decapping"/>
    <property type="evidence" value="ECO:0007669"/>
    <property type="project" value="TreeGrafter"/>
</dbReference>
<dbReference type="GO" id="GO:0005737">
    <property type="term" value="C:cytoplasm"/>
    <property type="evidence" value="ECO:0007669"/>
    <property type="project" value="TreeGrafter"/>
</dbReference>
<dbReference type="SUPFAM" id="SSF56300">
    <property type="entry name" value="Metallo-dependent phosphatases"/>
    <property type="match status" value="1"/>
</dbReference>
<organism evidence="1 2">
    <name type="scientific">Glycocaulis alkaliphilus</name>
    <dbReference type="NCBI Taxonomy" id="1434191"/>
    <lineage>
        <taxon>Bacteria</taxon>
        <taxon>Pseudomonadati</taxon>
        <taxon>Pseudomonadota</taxon>
        <taxon>Alphaproteobacteria</taxon>
        <taxon>Maricaulales</taxon>
        <taxon>Maricaulaceae</taxon>
        <taxon>Glycocaulis</taxon>
    </lineage>
</organism>
<dbReference type="EMBL" id="CP018911">
    <property type="protein sequence ID" value="AZU04369.1"/>
    <property type="molecule type" value="Genomic_DNA"/>
</dbReference>